<keyword evidence="1" id="KW-0472">Membrane</keyword>
<feature type="transmembrane region" description="Helical" evidence="1">
    <location>
        <begin position="107"/>
        <end position="126"/>
    </location>
</feature>
<dbReference type="Pfam" id="PF04246">
    <property type="entry name" value="RseC_MucC"/>
    <property type="match status" value="1"/>
</dbReference>
<reference evidence="2 3" key="1">
    <citation type="submission" date="2018-06" db="EMBL/GenBank/DDBJ databases">
        <authorList>
            <consortium name="Pathogen Informatics"/>
            <person name="Doyle S."/>
        </authorList>
    </citation>
    <scope>NUCLEOTIDE SEQUENCE [LARGE SCALE GENOMIC DNA]</scope>
    <source>
        <strain evidence="2 3">NCTC10801</strain>
    </source>
</reference>
<dbReference type="AlphaFoldDB" id="A0A380TPM6"/>
<dbReference type="InterPro" id="IPR026268">
    <property type="entry name" value="RseC"/>
</dbReference>
<dbReference type="OrthoDB" id="9795854at2"/>
<keyword evidence="1" id="KW-0812">Transmembrane</keyword>
<dbReference type="PIRSF" id="PIRSF004923">
    <property type="entry name" value="RseC"/>
    <property type="match status" value="1"/>
</dbReference>
<dbReference type="PANTHER" id="PTHR35867:SF1">
    <property type="entry name" value="PROTEIN RSEC"/>
    <property type="match status" value="1"/>
</dbReference>
<dbReference type="InterPro" id="IPR007359">
    <property type="entry name" value="SigmaE_reg_RseC_MucC"/>
</dbReference>
<gene>
    <name evidence="2" type="primary">rseC</name>
    <name evidence="2" type="ORF">NCTC10801_00648</name>
</gene>
<organism evidence="2 3">
    <name type="scientific">[Actinobacillus] rossii</name>
    <dbReference type="NCBI Taxonomy" id="123820"/>
    <lineage>
        <taxon>Bacteria</taxon>
        <taxon>Pseudomonadati</taxon>
        <taxon>Pseudomonadota</taxon>
        <taxon>Gammaproteobacteria</taxon>
        <taxon>Pasteurellales</taxon>
        <taxon>Pasteurellaceae</taxon>
    </lineage>
</organism>
<accession>A0A380TPM6</accession>
<evidence type="ECO:0000256" key="1">
    <source>
        <dbReference type="SAM" id="Phobius"/>
    </source>
</evidence>
<evidence type="ECO:0000313" key="2">
    <source>
        <dbReference type="EMBL" id="SUT88815.1"/>
    </source>
</evidence>
<feature type="transmembrane region" description="Helical" evidence="1">
    <location>
        <begin position="80"/>
        <end position="101"/>
    </location>
</feature>
<evidence type="ECO:0000313" key="3">
    <source>
        <dbReference type="Proteomes" id="UP000254649"/>
    </source>
</evidence>
<keyword evidence="3" id="KW-1185">Reference proteome</keyword>
<keyword evidence="1" id="KW-1133">Transmembrane helix</keyword>
<protein>
    <submittedName>
        <fullName evidence="2">Sigma E positive regulator RseC/MucC</fullName>
    </submittedName>
</protein>
<dbReference type="EMBL" id="UFRQ01000003">
    <property type="protein sequence ID" value="SUT88815.1"/>
    <property type="molecule type" value="Genomic_DNA"/>
</dbReference>
<sequence length="144" mass="15834">MLIERAVVIGYEAGKAIVKCQSKSACSGCAAKTACGSSVLSELTGQHHEHVFRVTTITPVAIGQYVEIGLPERSLLQSVWLIYVLPLMAILVSTFIGNQFFNHELSIAAFIFLCTTATFLSVHFYTKKIQKKSAFQPILIRVLN</sequence>
<dbReference type="Proteomes" id="UP000254649">
    <property type="component" value="Unassembled WGS sequence"/>
</dbReference>
<dbReference type="PANTHER" id="PTHR35867">
    <property type="entry name" value="PROTEIN RSEC"/>
    <property type="match status" value="1"/>
</dbReference>
<name>A0A380TPM6_9PAST</name>
<proteinExistence type="predicted"/>